<organism evidence="1 2">
    <name type="scientific">Fimbriimonas ginsengisoli Gsoil 348</name>
    <dbReference type="NCBI Taxonomy" id="661478"/>
    <lineage>
        <taxon>Bacteria</taxon>
        <taxon>Bacillati</taxon>
        <taxon>Armatimonadota</taxon>
        <taxon>Fimbriimonadia</taxon>
        <taxon>Fimbriimonadales</taxon>
        <taxon>Fimbriimonadaceae</taxon>
        <taxon>Fimbriimonas</taxon>
    </lineage>
</organism>
<keyword evidence="2" id="KW-1185">Reference proteome</keyword>
<dbReference type="InterPro" id="IPR043750">
    <property type="entry name" value="DUF5695"/>
</dbReference>
<gene>
    <name evidence="1" type="ORF">OP10G_3547</name>
</gene>
<dbReference type="OrthoDB" id="9761789at2"/>
<dbReference type="eggNOG" id="ENOG502Z7QN">
    <property type="taxonomic scope" value="Bacteria"/>
</dbReference>
<name>A0A068NVU9_FIMGI</name>
<dbReference type="STRING" id="661478.OP10G_3547"/>
<accession>A0A068NVU9</accession>
<dbReference type="Proteomes" id="UP000027982">
    <property type="component" value="Chromosome"/>
</dbReference>
<dbReference type="AlphaFoldDB" id="A0A068NVU9"/>
<proteinExistence type="predicted"/>
<reference evidence="1 2" key="1">
    <citation type="journal article" date="2014" name="PLoS ONE">
        <title>The first complete genome sequence of the class fimbriimonadia in the phylum armatimonadetes.</title>
        <authorList>
            <person name="Hu Z.Y."/>
            <person name="Wang Y.Z."/>
            <person name="Im W.T."/>
            <person name="Wang S.Y."/>
            <person name="Zhao G.P."/>
            <person name="Zheng H.J."/>
            <person name="Quan Z.X."/>
        </authorList>
    </citation>
    <scope>NUCLEOTIDE SEQUENCE [LARGE SCALE GENOMIC DNA]</scope>
    <source>
        <strain evidence="1">Gsoil 348</strain>
    </source>
</reference>
<evidence type="ECO:0000313" key="1">
    <source>
        <dbReference type="EMBL" id="AIE86915.1"/>
    </source>
</evidence>
<sequence length="858" mass="94941">MDDFSLDRQELTGSLISMEFGPGGRIQQLWASDPNAPDESEEFQFVAPPMNMGEELTDDYFPGTILLGARTHPEDPWIVSRNTRAEPLEDDEDGRIVAFSYEFAFLEELSATGRFYEIPGAIPQIAWDVRILNRSRRSVEIGELGFPLALNNVLEGFARTDKGTRDMFSDRLHVHKFIGGAASYVFAQRLNARPPGLLIFPGGDTTWEFFNHVPGSLHTPFRWEGIPVVYAHSRAAIEREGWGEWFGGHTSVVLEPGEERIFQMRFVPVDRDRTDNLSATLAACGRPAMRLFPSAVAPFEVGIAVEVAGATPTRFLSSTEMELETDSDDEGGFCFVKPAEPGPITVAFEDTLGRVSECQLLFTPAIVDLIHARADWIVKHQVFKETGALENAILPADNVSTLPINEPDAYVSPFGIESSLADALFLAEKNTIYPAEEQIAVLDRYLTDFVEDDLQNPGDGSVGSSFPDPRSVATNFGRPQVYPLVFCLYQSMARIATGHGGAERDAKHYLERAAKCAIAMFRHVEPTVLSSSAVPLMAYLPSLVDDLHAVGLEDEAHVVAALARRREMDLQRRRYPYGAEVAWTAAGFEEAYSAARHRGNEELQERTLRCAYAARSLAPSWWWYGSDKRWLDDGDGNPAGTDRGELCLGPTTTANSMMFLRTLDRDYTNLPEATLRLAFGGMLGVWALVRPDGAAGMAFCPDAASKHFGMSAVTGDVGIGLFHYLRGVASFVLPTRYAGVTTFGCHFEVESEDEREIFVVRPWDGVGRRIVVRQVGLEVEASLGFLRELRFDARKRNARLKVEHFGNTERPSQVRVKGLWGSRFTVDGKELQGIEGELVLDLILPPHGTVTTMISVIG</sequence>
<protein>
    <submittedName>
        <fullName evidence="1">Uncharacterized protein</fullName>
    </submittedName>
</protein>
<dbReference type="KEGG" id="fgi:OP10G_3547"/>
<evidence type="ECO:0000313" key="2">
    <source>
        <dbReference type="Proteomes" id="UP000027982"/>
    </source>
</evidence>
<dbReference type="EMBL" id="CP007139">
    <property type="protein sequence ID" value="AIE86915.1"/>
    <property type="molecule type" value="Genomic_DNA"/>
</dbReference>
<dbReference type="HOGENOM" id="CLU_333101_0_0_0"/>
<dbReference type="Pfam" id="PF18951">
    <property type="entry name" value="DUF5695"/>
    <property type="match status" value="2"/>
</dbReference>
<dbReference type="RefSeq" id="WP_025229157.1">
    <property type="nucleotide sequence ID" value="NZ_CP007139.1"/>
</dbReference>